<keyword evidence="4" id="KW-0539">Nucleus</keyword>
<reference evidence="9" key="1">
    <citation type="submission" date="2016-06" db="UniProtKB">
        <authorList>
            <consortium name="WormBaseParasite"/>
        </authorList>
    </citation>
    <scope>IDENTIFICATION</scope>
</reference>
<evidence type="ECO:0000256" key="2">
    <source>
        <dbReference type="ARBA" id="ARBA00010727"/>
    </source>
</evidence>
<accession>A0A183D190</accession>
<dbReference type="EMBL" id="UYRT01003759">
    <property type="protein sequence ID" value="VDK34499.1"/>
    <property type="molecule type" value="Genomic_DNA"/>
</dbReference>
<dbReference type="Pfam" id="PF02724">
    <property type="entry name" value="CDC45"/>
    <property type="match status" value="1"/>
</dbReference>
<dbReference type="GO" id="GO:0003697">
    <property type="term" value="F:single-stranded DNA binding"/>
    <property type="evidence" value="ECO:0007669"/>
    <property type="project" value="TreeGrafter"/>
</dbReference>
<evidence type="ECO:0000313" key="9">
    <source>
        <dbReference type="WBParaSite" id="GPUH_0000248601-mRNA-1"/>
    </source>
</evidence>
<proteinExistence type="inferred from homology"/>
<feature type="compositionally biased region" description="Basic and acidic residues" evidence="6">
    <location>
        <begin position="117"/>
        <end position="132"/>
    </location>
</feature>
<dbReference type="GO" id="GO:0003682">
    <property type="term" value="F:chromatin binding"/>
    <property type="evidence" value="ECO:0007669"/>
    <property type="project" value="TreeGrafter"/>
</dbReference>
<dbReference type="Proteomes" id="UP000271098">
    <property type="component" value="Unassembled WGS sequence"/>
</dbReference>
<comment type="similarity">
    <text evidence="2">Belongs to the CDC45 family.</text>
</comment>
<evidence type="ECO:0000256" key="1">
    <source>
        <dbReference type="ARBA" id="ARBA00004123"/>
    </source>
</evidence>
<evidence type="ECO:0000256" key="4">
    <source>
        <dbReference type="ARBA" id="ARBA00023242"/>
    </source>
</evidence>
<dbReference type="GO" id="GO:0003688">
    <property type="term" value="F:DNA replication origin binding"/>
    <property type="evidence" value="ECO:0007669"/>
    <property type="project" value="TreeGrafter"/>
</dbReference>
<dbReference type="GO" id="GO:0000727">
    <property type="term" value="P:double-strand break repair via break-induced replication"/>
    <property type="evidence" value="ECO:0007669"/>
    <property type="project" value="TreeGrafter"/>
</dbReference>
<dbReference type="PANTHER" id="PTHR10507:SF0">
    <property type="entry name" value="CELL DIVISION CONTROL PROTEIN 45 HOMOLOG"/>
    <property type="match status" value="1"/>
</dbReference>
<evidence type="ECO:0000313" key="7">
    <source>
        <dbReference type="EMBL" id="VDK34499.1"/>
    </source>
</evidence>
<dbReference type="OrthoDB" id="10258882at2759"/>
<evidence type="ECO:0000256" key="6">
    <source>
        <dbReference type="SAM" id="MobiDB-lite"/>
    </source>
</evidence>
<keyword evidence="5" id="KW-0131">Cell cycle</keyword>
<dbReference type="InterPro" id="IPR003874">
    <property type="entry name" value="CDC45"/>
</dbReference>
<sequence length="278" mass="31749">MAEHGELARSVILFNCGATKSLARFLRPNMTIYVIDSRRPFDLDNVYFDDNIRLFASHTEKGKFHIPTIEEIEITDSSYSGSSESDDDLDEVEAESVEEEMDEEIDRATSGESSDEDCYHAEEEVEIPRSSDTELETAAAAEHIAGSTEQSGTEGSSGRRKRVHDVTDSIERREIKRQKRMERRKRRADILWNYYENTWYAGSSAVLMLEIAHSIGRTNVEMMWSAVIGLSSQLAEYLISHSFYTATCFDRLRPFIRKFIPESTDATRGDDMLRLSID</sequence>
<gene>
    <name evidence="7" type="ORF">GPUH_LOCUS2481</name>
</gene>
<evidence type="ECO:0000313" key="8">
    <source>
        <dbReference type="Proteomes" id="UP000271098"/>
    </source>
</evidence>
<dbReference type="WBParaSite" id="GPUH_0000248601-mRNA-1">
    <property type="protein sequence ID" value="GPUH_0000248601-mRNA-1"/>
    <property type="gene ID" value="GPUH_0000248601"/>
</dbReference>
<evidence type="ECO:0000256" key="3">
    <source>
        <dbReference type="ARBA" id="ARBA00022705"/>
    </source>
</evidence>
<dbReference type="GO" id="GO:1902977">
    <property type="term" value="P:mitotic DNA replication preinitiation complex assembly"/>
    <property type="evidence" value="ECO:0007669"/>
    <property type="project" value="TreeGrafter"/>
</dbReference>
<feature type="compositionally biased region" description="Acidic residues" evidence="6">
    <location>
        <begin position="84"/>
        <end position="105"/>
    </location>
</feature>
<comment type="subcellular location">
    <subcellularLocation>
        <location evidence="1">Nucleus</location>
    </subcellularLocation>
</comment>
<feature type="compositionally biased region" description="Low complexity" evidence="6">
    <location>
        <begin position="146"/>
        <end position="156"/>
    </location>
</feature>
<dbReference type="AlphaFoldDB" id="A0A183D190"/>
<dbReference type="GO" id="GO:0006270">
    <property type="term" value="P:DNA replication initiation"/>
    <property type="evidence" value="ECO:0007669"/>
    <property type="project" value="InterPro"/>
</dbReference>
<protein>
    <submittedName>
        <fullName evidence="7 9">Uncharacterized protein</fullName>
    </submittedName>
</protein>
<dbReference type="GO" id="GO:0031261">
    <property type="term" value="C:DNA replication preinitiation complex"/>
    <property type="evidence" value="ECO:0007669"/>
    <property type="project" value="TreeGrafter"/>
</dbReference>
<keyword evidence="3" id="KW-0235">DNA replication</keyword>
<reference evidence="7 8" key="2">
    <citation type="submission" date="2018-11" db="EMBL/GenBank/DDBJ databases">
        <authorList>
            <consortium name="Pathogen Informatics"/>
        </authorList>
    </citation>
    <scope>NUCLEOTIDE SEQUENCE [LARGE SCALE GENOMIC DNA]</scope>
</reference>
<name>A0A183D190_9BILA</name>
<keyword evidence="8" id="KW-1185">Reference proteome</keyword>
<dbReference type="PANTHER" id="PTHR10507">
    <property type="entry name" value="CDC45-RELATED PROTEIN"/>
    <property type="match status" value="1"/>
</dbReference>
<organism evidence="9">
    <name type="scientific">Gongylonema pulchrum</name>
    <dbReference type="NCBI Taxonomy" id="637853"/>
    <lineage>
        <taxon>Eukaryota</taxon>
        <taxon>Metazoa</taxon>
        <taxon>Ecdysozoa</taxon>
        <taxon>Nematoda</taxon>
        <taxon>Chromadorea</taxon>
        <taxon>Rhabditida</taxon>
        <taxon>Spirurina</taxon>
        <taxon>Spiruromorpha</taxon>
        <taxon>Spiruroidea</taxon>
        <taxon>Gongylonematidae</taxon>
        <taxon>Gongylonema</taxon>
    </lineage>
</organism>
<evidence type="ECO:0000256" key="5">
    <source>
        <dbReference type="ARBA" id="ARBA00023306"/>
    </source>
</evidence>
<feature type="region of interest" description="Disordered" evidence="6">
    <location>
        <begin position="75"/>
        <end position="171"/>
    </location>
</feature>